<reference evidence="1" key="1">
    <citation type="submission" date="2021-12" db="EMBL/GenBank/DDBJ databases">
        <authorList>
            <person name="Cha I.-T."/>
            <person name="Lee K.-E."/>
            <person name="Park S.-J."/>
        </authorList>
    </citation>
    <scope>NUCLEOTIDE SEQUENCE</scope>
    <source>
        <strain evidence="1">YSM-43</strain>
    </source>
</reference>
<evidence type="ECO:0000313" key="1">
    <source>
        <dbReference type="EMBL" id="UOX34481.1"/>
    </source>
</evidence>
<reference evidence="1" key="2">
    <citation type="submission" date="2022-04" db="EMBL/GenBank/DDBJ databases">
        <title>Complete Genome Sequence of Flavobacterium sediminilitoris YSM-43, Isolated from a Tidal Sediment.</title>
        <authorList>
            <person name="Lee P.A."/>
        </authorList>
    </citation>
    <scope>NUCLEOTIDE SEQUENCE</scope>
    <source>
        <strain evidence="1">YSM-43</strain>
    </source>
</reference>
<keyword evidence="2" id="KW-1185">Reference proteome</keyword>
<protein>
    <recommendedName>
        <fullName evidence="3">ATP-binding protein</fullName>
    </recommendedName>
</protein>
<proteinExistence type="predicted"/>
<dbReference type="SUPFAM" id="SSF63829">
    <property type="entry name" value="Calcium-dependent phosphotriesterase"/>
    <property type="match status" value="1"/>
</dbReference>
<accession>A0ABY4HNN7</accession>
<organism evidence="1 2">
    <name type="scientific">Flavobacterium sediminilitoris</name>
    <dbReference type="NCBI Taxonomy" id="2024526"/>
    <lineage>
        <taxon>Bacteria</taxon>
        <taxon>Pseudomonadati</taxon>
        <taxon>Bacteroidota</taxon>
        <taxon>Flavobacteriia</taxon>
        <taxon>Flavobacteriales</taxon>
        <taxon>Flavobacteriaceae</taxon>
        <taxon>Flavobacterium</taxon>
    </lineage>
</organism>
<evidence type="ECO:0008006" key="3">
    <source>
        <dbReference type="Google" id="ProtNLM"/>
    </source>
</evidence>
<dbReference type="InterPro" id="IPR011042">
    <property type="entry name" value="6-blade_b-propeller_TolB-like"/>
</dbReference>
<dbReference type="Proteomes" id="UP000830454">
    <property type="component" value="Chromosome"/>
</dbReference>
<evidence type="ECO:0000313" key="2">
    <source>
        <dbReference type="Proteomes" id="UP000830454"/>
    </source>
</evidence>
<dbReference type="EMBL" id="CP090145">
    <property type="protein sequence ID" value="UOX34481.1"/>
    <property type="molecule type" value="Genomic_DNA"/>
</dbReference>
<dbReference type="Gene3D" id="2.120.10.30">
    <property type="entry name" value="TolB, C-terminal domain"/>
    <property type="match status" value="1"/>
</dbReference>
<name>A0ABY4HNN7_9FLAO</name>
<sequence>MLLLLIVNSSYAQIKLPFKLENQWKINGFENPESIVKDKEILYVSNVNGTPTDKDGNGYISKVSLDGKIIQQKWIIGLNAPKGLGIYGDTLYIADIDVVMAINIKTKEKILHKVEGATFLNDITVDNQGNIYVSNTFGFSAIYRLSKGKVSLWMKDESLNLPNGLYVSGNDLYIANWGTNLNPKTYATEILGNLIKVNILTKEIIKLTKPVGNLDGISKTIHGFLITDWLAGKLLYINEDYEVVEVLDLPQGSADIYFDKSTKTVYIPLMLDNQVLSYQFKKIKK</sequence>
<dbReference type="RefSeq" id="WP_246917452.1">
    <property type="nucleotide sequence ID" value="NZ_CP090145.1"/>
</dbReference>
<gene>
    <name evidence="1" type="ORF">LXD69_02975</name>
</gene>